<dbReference type="Gene3D" id="1.10.260.40">
    <property type="entry name" value="lambda repressor-like DNA-binding domains"/>
    <property type="match status" value="1"/>
</dbReference>
<name>A0A414SK12_9FIRM</name>
<dbReference type="CDD" id="cd00093">
    <property type="entry name" value="HTH_XRE"/>
    <property type="match status" value="1"/>
</dbReference>
<accession>A0A414SK12</accession>
<protein>
    <submittedName>
        <fullName evidence="2">XRE family transcriptional regulator</fullName>
    </submittedName>
</protein>
<dbReference type="InterPro" id="IPR001387">
    <property type="entry name" value="Cro/C1-type_HTH"/>
</dbReference>
<dbReference type="EMBL" id="QRHZ01000001">
    <property type="protein sequence ID" value="RHG19917.1"/>
    <property type="molecule type" value="Genomic_DNA"/>
</dbReference>
<organism evidence="2 3">
    <name type="scientific">Blautia obeum</name>
    <dbReference type="NCBI Taxonomy" id="40520"/>
    <lineage>
        <taxon>Bacteria</taxon>
        <taxon>Bacillati</taxon>
        <taxon>Bacillota</taxon>
        <taxon>Clostridia</taxon>
        <taxon>Lachnospirales</taxon>
        <taxon>Lachnospiraceae</taxon>
        <taxon>Blautia</taxon>
    </lineage>
</organism>
<reference evidence="2 3" key="1">
    <citation type="submission" date="2018-08" db="EMBL/GenBank/DDBJ databases">
        <title>A genome reference for cultivated species of the human gut microbiota.</title>
        <authorList>
            <person name="Zou Y."/>
            <person name="Xue W."/>
            <person name="Luo G."/>
        </authorList>
    </citation>
    <scope>NUCLEOTIDE SEQUENCE [LARGE SCALE GENOMIC DNA]</scope>
    <source>
        <strain evidence="2 3">AM22-9LB</strain>
    </source>
</reference>
<dbReference type="AlphaFoldDB" id="A0A414SK12"/>
<feature type="domain" description="HTH cro/C1-type" evidence="1">
    <location>
        <begin position="22"/>
        <end position="53"/>
    </location>
</feature>
<dbReference type="SMART" id="SM00530">
    <property type="entry name" value="HTH_XRE"/>
    <property type="match status" value="1"/>
</dbReference>
<proteinExistence type="predicted"/>
<dbReference type="SUPFAM" id="SSF47413">
    <property type="entry name" value="lambda repressor-like DNA-binding domains"/>
    <property type="match status" value="1"/>
</dbReference>
<comment type="caution">
    <text evidence="2">The sequence shown here is derived from an EMBL/GenBank/DDBJ whole genome shotgun (WGS) entry which is preliminary data.</text>
</comment>
<evidence type="ECO:0000313" key="3">
    <source>
        <dbReference type="Proteomes" id="UP000284220"/>
    </source>
</evidence>
<dbReference type="GO" id="GO:0003677">
    <property type="term" value="F:DNA binding"/>
    <property type="evidence" value="ECO:0007669"/>
    <property type="project" value="InterPro"/>
</dbReference>
<dbReference type="Proteomes" id="UP000284220">
    <property type="component" value="Unassembled WGS sequence"/>
</dbReference>
<gene>
    <name evidence="2" type="ORF">DW272_01545</name>
</gene>
<dbReference type="RefSeq" id="WP_118197239.1">
    <property type="nucleotide sequence ID" value="NZ_QRHZ01000001.1"/>
</dbReference>
<sequence>MSINVQNIDLSKMKKWTPESILKKKRIESGFTQKQVADILGISLRQWQRYEKDDDLSCVTFQMGVNICELLNIDVYTYVTPLNDILEHNLATPGEVEESTKREIINKFKGEM</sequence>
<dbReference type="Pfam" id="PF01381">
    <property type="entry name" value="HTH_3"/>
    <property type="match status" value="1"/>
</dbReference>
<evidence type="ECO:0000313" key="2">
    <source>
        <dbReference type="EMBL" id="RHG19917.1"/>
    </source>
</evidence>
<dbReference type="InterPro" id="IPR010982">
    <property type="entry name" value="Lambda_DNA-bd_dom_sf"/>
</dbReference>
<evidence type="ECO:0000259" key="1">
    <source>
        <dbReference type="PROSITE" id="PS50943"/>
    </source>
</evidence>
<dbReference type="PROSITE" id="PS50943">
    <property type="entry name" value="HTH_CROC1"/>
    <property type="match status" value="1"/>
</dbReference>